<dbReference type="EMBL" id="BFEA01000169">
    <property type="protein sequence ID" value="GBG72620.1"/>
    <property type="molecule type" value="Genomic_DNA"/>
</dbReference>
<dbReference type="Gramene" id="GBG72620">
    <property type="protein sequence ID" value="GBG72620"/>
    <property type="gene ID" value="CBR_g12193"/>
</dbReference>
<accession>A0A388KRC4</accession>
<proteinExistence type="predicted"/>
<protein>
    <submittedName>
        <fullName evidence="1">Uncharacterized protein</fullName>
    </submittedName>
</protein>
<reference evidence="1 2" key="1">
    <citation type="journal article" date="2018" name="Cell">
        <title>The Chara Genome: Secondary Complexity and Implications for Plant Terrestrialization.</title>
        <authorList>
            <person name="Nishiyama T."/>
            <person name="Sakayama H."/>
            <person name="Vries J.D."/>
            <person name="Buschmann H."/>
            <person name="Saint-Marcoux D."/>
            <person name="Ullrich K.K."/>
            <person name="Haas F.B."/>
            <person name="Vanderstraeten L."/>
            <person name="Becker D."/>
            <person name="Lang D."/>
            <person name="Vosolsobe S."/>
            <person name="Rombauts S."/>
            <person name="Wilhelmsson P.K.I."/>
            <person name="Janitza P."/>
            <person name="Kern R."/>
            <person name="Heyl A."/>
            <person name="Rumpler F."/>
            <person name="Villalobos L.I.A.C."/>
            <person name="Clay J.M."/>
            <person name="Skokan R."/>
            <person name="Toyoda A."/>
            <person name="Suzuki Y."/>
            <person name="Kagoshima H."/>
            <person name="Schijlen E."/>
            <person name="Tajeshwar N."/>
            <person name="Catarino B."/>
            <person name="Hetherington A.J."/>
            <person name="Saltykova A."/>
            <person name="Bonnot C."/>
            <person name="Breuninger H."/>
            <person name="Symeonidi A."/>
            <person name="Radhakrishnan G.V."/>
            <person name="Van Nieuwerburgh F."/>
            <person name="Deforce D."/>
            <person name="Chang C."/>
            <person name="Karol K.G."/>
            <person name="Hedrich R."/>
            <person name="Ulvskov P."/>
            <person name="Glockner G."/>
            <person name="Delwiche C.F."/>
            <person name="Petrasek J."/>
            <person name="Van de Peer Y."/>
            <person name="Friml J."/>
            <person name="Beilby M."/>
            <person name="Dolan L."/>
            <person name="Kohara Y."/>
            <person name="Sugano S."/>
            <person name="Fujiyama A."/>
            <person name="Delaux P.-M."/>
            <person name="Quint M."/>
            <person name="TheiBen G."/>
            <person name="Hagemann M."/>
            <person name="Harholt J."/>
            <person name="Dunand C."/>
            <person name="Zachgo S."/>
            <person name="Langdale J."/>
            <person name="Maumus F."/>
            <person name="Straeten D.V.D."/>
            <person name="Gould S.B."/>
            <person name="Rensing S.A."/>
        </authorList>
    </citation>
    <scope>NUCLEOTIDE SEQUENCE [LARGE SCALE GENOMIC DNA]</scope>
    <source>
        <strain evidence="1 2">S276</strain>
    </source>
</reference>
<organism evidence="1 2">
    <name type="scientific">Chara braunii</name>
    <name type="common">Braun's stonewort</name>
    <dbReference type="NCBI Taxonomy" id="69332"/>
    <lineage>
        <taxon>Eukaryota</taxon>
        <taxon>Viridiplantae</taxon>
        <taxon>Streptophyta</taxon>
        <taxon>Charophyceae</taxon>
        <taxon>Charales</taxon>
        <taxon>Characeae</taxon>
        <taxon>Chara</taxon>
    </lineage>
</organism>
<dbReference type="AlphaFoldDB" id="A0A388KRC4"/>
<gene>
    <name evidence="1" type="ORF">CBR_g12193</name>
</gene>
<evidence type="ECO:0000313" key="2">
    <source>
        <dbReference type="Proteomes" id="UP000265515"/>
    </source>
</evidence>
<sequence>MTREEKDRVGSSGRAERRRSWFVFRDERQLSGKAELHAQCARAQSAAEIHAPCRRRFARVCARVGAEWQQQRGGFQRPITYGVYSWRRREEEGGEERIALRCGLAPSPERCGLLFPSDEERERGGAGDEDTATVECHVMV</sequence>
<dbReference type="Proteomes" id="UP000265515">
    <property type="component" value="Unassembled WGS sequence"/>
</dbReference>
<evidence type="ECO:0000313" key="1">
    <source>
        <dbReference type="EMBL" id="GBG72620.1"/>
    </source>
</evidence>
<keyword evidence="2" id="KW-1185">Reference proteome</keyword>
<name>A0A388KRC4_CHABU</name>
<comment type="caution">
    <text evidence="1">The sequence shown here is derived from an EMBL/GenBank/DDBJ whole genome shotgun (WGS) entry which is preliminary data.</text>
</comment>